<keyword evidence="5" id="KW-1133">Transmembrane helix</keyword>
<evidence type="ECO:0000256" key="7">
    <source>
        <dbReference type="ARBA" id="ARBA00023136"/>
    </source>
</evidence>
<evidence type="ECO:0000313" key="10">
    <source>
        <dbReference type="EnsemblMetazoa" id="CLYHEMP020206.1"/>
    </source>
</evidence>
<comment type="subcellular location">
    <subcellularLocation>
        <location evidence="1 9">Golgi apparatus membrane</location>
        <topology evidence="1 9">Single-pass type II membrane protein</topology>
    </subcellularLocation>
</comment>
<dbReference type="RefSeq" id="XP_066934769.1">
    <property type="nucleotide sequence ID" value="XM_067078668.1"/>
</dbReference>
<keyword evidence="9" id="KW-0119">Carbohydrate metabolism</keyword>
<keyword evidence="6 9" id="KW-0333">Golgi apparatus</keyword>
<sequence length="303" mass="35990">MVEQLLPANVKLTSEKDLPKQIIKGNHFMLETQLQRQKVLRRFCKKYQVPYENLEYNRNFLYSDAKKFIYCRIPKVACKTWKKILGYVQGRFDSPYNVSLFELYSFKYPYLATLINKGDSDGVEERKDGYFSFMFSRHPFDRLFSAYRNKIQSPLEGLENYLLKLGPRIMTLNGKDPATHAKKMINGTDYLDVSFEEFVTYVLKARLLDPHWDHQVKICHLCNYPFAYLGKFETMATDANKLFDMLDIQIDKLPEDGQYNTESHQFMKDHYAKLPKALIEEVYEFYKDDFLAFGYDKNEYFTM</sequence>
<dbReference type="Pfam" id="PF03567">
    <property type="entry name" value="Sulfotransfer_2"/>
    <property type="match status" value="1"/>
</dbReference>
<keyword evidence="9" id="KW-0735">Signal-anchor</keyword>
<dbReference type="InterPro" id="IPR005331">
    <property type="entry name" value="Sulfotransferase"/>
</dbReference>
<keyword evidence="4" id="KW-0812">Transmembrane</keyword>
<dbReference type="PANTHER" id="PTHR12137:SF54">
    <property type="entry name" value="CARBOHYDRATE SULFOTRANSFERASE"/>
    <property type="match status" value="1"/>
</dbReference>
<evidence type="ECO:0000256" key="4">
    <source>
        <dbReference type="ARBA" id="ARBA00022692"/>
    </source>
</evidence>
<name>A0A7M5XD17_9CNID</name>
<keyword evidence="8 9" id="KW-0325">Glycoprotein</keyword>
<dbReference type="GO" id="GO:0000139">
    <property type="term" value="C:Golgi membrane"/>
    <property type="evidence" value="ECO:0007669"/>
    <property type="project" value="UniProtKB-SubCell"/>
</dbReference>
<evidence type="ECO:0000256" key="2">
    <source>
        <dbReference type="ARBA" id="ARBA00006339"/>
    </source>
</evidence>
<keyword evidence="11" id="KW-1185">Reference proteome</keyword>
<reference evidence="10" key="1">
    <citation type="submission" date="2021-01" db="UniProtKB">
        <authorList>
            <consortium name="EnsemblMetazoa"/>
        </authorList>
    </citation>
    <scope>IDENTIFICATION</scope>
</reference>
<dbReference type="InterPro" id="IPR027417">
    <property type="entry name" value="P-loop_NTPase"/>
</dbReference>
<dbReference type="Proteomes" id="UP000594262">
    <property type="component" value="Unplaced"/>
</dbReference>
<dbReference type="PANTHER" id="PTHR12137">
    <property type="entry name" value="CARBOHYDRATE SULFOTRANSFERASE"/>
    <property type="match status" value="1"/>
</dbReference>
<dbReference type="GO" id="GO:0016051">
    <property type="term" value="P:carbohydrate biosynthetic process"/>
    <property type="evidence" value="ECO:0007669"/>
    <property type="project" value="InterPro"/>
</dbReference>
<evidence type="ECO:0000256" key="8">
    <source>
        <dbReference type="ARBA" id="ARBA00023180"/>
    </source>
</evidence>
<dbReference type="AlphaFoldDB" id="A0A7M5XD17"/>
<organism evidence="10 11">
    <name type="scientific">Clytia hemisphaerica</name>
    <dbReference type="NCBI Taxonomy" id="252671"/>
    <lineage>
        <taxon>Eukaryota</taxon>
        <taxon>Metazoa</taxon>
        <taxon>Cnidaria</taxon>
        <taxon>Hydrozoa</taxon>
        <taxon>Hydroidolina</taxon>
        <taxon>Leptothecata</taxon>
        <taxon>Obeliida</taxon>
        <taxon>Clytiidae</taxon>
        <taxon>Clytia</taxon>
    </lineage>
</organism>
<dbReference type="EC" id="2.8.2.-" evidence="9"/>
<dbReference type="EnsemblMetazoa" id="CLYHEMT020206.1">
    <property type="protein sequence ID" value="CLYHEMP020206.1"/>
    <property type="gene ID" value="CLYHEMG020206"/>
</dbReference>
<evidence type="ECO:0000256" key="9">
    <source>
        <dbReference type="RuleBase" id="RU364020"/>
    </source>
</evidence>
<evidence type="ECO:0000256" key="1">
    <source>
        <dbReference type="ARBA" id="ARBA00004323"/>
    </source>
</evidence>
<dbReference type="GO" id="GO:0008146">
    <property type="term" value="F:sulfotransferase activity"/>
    <property type="evidence" value="ECO:0007669"/>
    <property type="project" value="InterPro"/>
</dbReference>
<protein>
    <recommendedName>
        <fullName evidence="9">Carbohydrate sulfotransferase</fullName>
        <ecNumber evidence="9">2.8.2.-</ecNumber>
    </recommendedName>
</protein>
<keyword evidence="3 9" id="KW-0808">Transferase</keyword>
<evidence type="ECO:0000256" key="3">
    <source>
        <dbReference type="ARBA" id="ARBA00022679"/>
    </source>
</evidence>
<evidence type="ECO:0000256" key="5">
    <source>
        <dbReference type="ARBA" id="ARBA00022989"/>
    </source>
</evidence>
<dbReference type="OrthoDB" id="2019940at2759"/>
<dbReference type="GeneID" id="136822413"/>
<keyword evidence="7" id="KW-0472">Membrane</keyword>
<evidence type="ECO:0000313" key="11">
    <source>
        <dbReference type="Proteomes" id="UP000594262"/>
    </source>
</evidence>
<dbReference type="SUPFAM" id="SSF52540">
    <property type="entry name" value="P-loop containing nucleoside triphosphate hydrolases"/>
    <property type="match status" value="1"/>
</dbReference>
<evidence type="ECO:0000256" key="6">
    <source>
        <dbReference type="ARBA" id="ARBA00023034"/>
    </source>
</evidence>
<accession>A0A7M5XD17</accession>
<dbReference type="InterPro" id="IPR018011">
    <property type="entry name" value="Carb_sulfotrans_8-10"/>
</dbReference>
<proteinExistence type="inferred from homology"/>
<comment type="similarity">
    <text evidence="2 9">Belongs to the sulfotransferase 2 family.</text>
</comment>